<proteinExistence type="predicted"/>
<evidence type="ECO:0000313" key="1">
    <source>
        <dbReference type="EMBL" id="CAD7697409.1"/>
    </source>
</evidence>
<protein>
    <submittedName>
        <fullName evidence="1">Uncharacterized protein</fullName>
    </submittedName>
</protein>
<dbReference type="EMBL" id="CAJHUC010000652">
    <property type="protein sequence ID" value="CAD7697409.1"/>
    <property type="molecule type" value="Genomic_DNA"/>
</dbReference>
<accession>A0A8S1IUL7</accession>
<dbReference type="Proteomes" id="UP000708148">
    <property type="component" value="Unassembled WGS sequence"/>
</dbReference>
<evidence type="ECO:0000313" key="2">
    <source>
        <dbReference type="Proteomes" id="UP000708148"/>
    </source>
</evidence>
<name>A0A8S1IUL7_9CHLO</name>
<sequence>MCMDELKSYGKQKLREVYVWLGKLGGVADTQLDQRKQECLLREWLGRLMD</sequence>
<organism evidence="1 2">
    <name type="scientific">Ostreobium quekettii</name>
    <dbReference type="NCBI Taxonomy" id="121088"/>
    <lineage>
        <taxon>Eukaryota</taxon>
        <taxon>Viridiplantae</taxon>
        <taxon>Chlorophyta</taxon>
        <taxon>core chlorophytes</taxon>
        <taxon>Ulvophyceae</taxon>
        <taxon>TCBD clade</taxon>
        <taxon>Bryopsidales</taxon>
        <taxon>Ostreobineae</taxon>
        <taxon>Ostreobiaceae</taxon>
        <taxon>Ostreobium</taxon>
    </lineage>
</organism>
<gene>
    <name evidence="1" type="ORF">OSTQU699_LOCUS2770</name>
</gene>
<reference evidence="1" key="1">
    <citation type="submission" date="2020-12" db="EMBL/GenBank/DDBJ databases">
        <authorList>
            <person name="Iha C."/>
        </authorList>
    </citation>
    <scope>NUCLEOTIDE SEQUENCE</scope>
</reference>
<keyword evidence="2" id="KW-1185">Reference proteome</keyword>
<dbReference type="AlphaFoldDB" id="A0A8S1IUL7"/>
<comment type="caution">
    <text evidence="1">The sequence shown here is derived from an EMBL/GenBank/DDBJ whole genome shotgun (WGS) entry which is preliminary data.</text>
</comment>